<keyword evidence="1 3" id="KW-0807">Transducer</keyword>
<dbReference type="SMART" id="SM00283">
    <property type="entry name" value="MA"/>
    <property type="match status" value="1"/>
</dbReference>
<dbReference type="Proteomes" id="UP000641025">
    <property type="component" value="Unassembled WGS sequence"/>
</dbReference>
<evidence type="ECO:0000256" key="2">
    <source>
        <dbReference type="ARBA" id="ARBA00029447"/>
    </source>
</evidence>
<feature type="domain" description="NIT" evidence="8">
    <location>
        <begin position="51"/>
        <end position="299"/>
    </location>
</feature>
<gene>
    <name evidence="9" type="ORF">JFN90_04825</name>
</gene>
<proteinExistence type="inferred from homology"/>
<feature type="compositionally biased region" description="Polar residues" evidence="4">
    <location>
        <begin position="425"/>
        <end position="450"/>
    </location>
</feature>
<dbReference type="PROSITE" id="PS50885">
    <property type="entry name" value="HAMP"/>
    <property type="match status" value="1"/>
</dbReference>
<evidence type="ECO:0000259" key="6">
    <source>
        <dbReference type="PROSITE" id="PS50111"/>
    </source>
</evidence>
<comment type="caution">
    <text evidence="9">The sequence shown here is derived from an EMBL/GenBank/DDBJ whole genome shotgun (WGS) entry which is preliminary data.</text>
</comment>
<keyword evidence="5" id="KW-0812">Transmembrane</keyword>
<sequence>MFQNLRIRTKLLLMIAVPVLGMVVFSVYNANRDYAVLQGLVQTQKLTALAVQVGELSHQIQKERGYTSGYLNAKGGKFKEELAGQRAKVDQQIEAVAGFLEKNQGSVAVVKASLDAASGAIAKLKETRVRIDTLQETGAQAYTFYTGLINSYMDVVAAVATTSGKREVMRQATAYYSFVKAKEETGKERAALNAVLAADNLDQEKLQRTMTILAAQQDYLDMFRKFASPQAVAAYEEKAKAPVFGKVEEIRGAVLSKGLSGHFGIPAETWFPVITEKIDTMKQVEDVLTEEILATAGRLAHDARLTLILSLVLAGAASLGTCLLGVIISLGITRPLSRMLGMLKDIAEGEGDLTRRLEVGRKDELGEVSTWFNRFIDNVHGIVSQLSRNTSQLSVSCQQLSATAVQIATAAEEVAAQSGTVATASEEMSATSNDISSNCSQAAESSNRASDTARGGAQVVQQTLVGMQKIAERVRESAQTVQNLGTRSDEIGAIVGTIEDIADQTNLLALNAAIEAARAGEQGRGFAVVADEVRALAERTTRATKEIGAMIKAIQNDTSGAVGSMKLGVQEVESGMESSRRSGEALGDIMNAINELTSQIHQIATAAEQQTAVTGEITANIGTITDVVSETAGGAHETAKAATHMSGLAAELQQIVGRFKLA</sequence>
<dbReference type="EMBL" id="JAEMHK010000003">
    <property type="protein sequence ID" value="MBJ6799459.1"/>
    <property type="molecule type" value="Genomic_DNA"/>
</dbReference>
<dbReference type="CDD" id="cd06225">
    <property type="entry name" value="HAMP"/>
    <property type="match status" value="1"/>
</dbReference>
<dbReference type="SMART" id="SM00304">
    <property type="entry name" value="HAMP"/>
    <property type="match status" value="2"/>
</dbReference>
<dbReference type="InterPro" id="IPR003660">
    <property type="entry name" value="HAMP_dom"/>
</dbReference>
<dbReference type="InterPro" id="IPR010910">
    <property type="entry name" value="Nitrate/nitrite_sensing_bac"/>
</dbReference>
<dbReference type="Pfam" id="PF00672">
    <property type="entry name" value="HAMP"/>
    <property type="match status" value="1"/>
</dbReference>
<dbReference type="InterPro" id="IPR004090">
    <property type="entry name" value="Chemotax_Me-accpt_rcpt"/>
</dbReference>
<name>A0ABS0YND0_9BACT</name>
<dbReference type="PROSITE" id="PS50111">
    <property type="entry name" value="CHEMOTAXIS_TRANSDUC_2"/>
    <property type="match status" value="1"/>
</dbReference>
<dbReference type="PANTHER" id="PTHR32089">
    <property type="entry name" value="METHYL-ACCEPTING CHEMOTAXIS PROTEIN MCPB"/>
    <property type="match status" value="1"/>
</dbReference>
<feature type="region of interest" description="Disordered" evidence="4">
    <location>
        <begin position="425"/>
        <end position="454"/>
    </location>
</feature>
<evidence type="ECO:0000259" key="8">
    <source>
        <dbReference type="PROSITE" id="PS50906"/>
    </source>
</evidence>
<dbReference type="InterPro" id="IPR004089">
    <property type="entry name" value="MCPsignal_dom"/>
</dbReference>
<evidence type="ECO:0000256" key="3">
    <source>
        <dbReference type="PROSITE-ProRule" id="PRU00284"/>
    </source>
</evidence>
<dbReference type="PRINTS" id="PR00260">
    <property type="entry name" value="CHEMTRNSDUCR"/>
</dbReference>
<dbReference type="PROSITE" id="PS50906">
    <property type="entry name" value="NIT"/>
    <property type="match status" value="1"/>
</dbReference>
<evidence type="ECO:0000259" key="7">
    <source>
        <dbReference type="PROSITE" id="PS50885"/>
    </source>
</evidence>
<comment type="similarity">
    <text evidence="2">Belongs to the methyl-accepting chemotaxis (MCP) protein family.</text>
</comment>
<dbReference type="Gene3D" id="1.10.287.950">
    <property type="entry name" value="Methyl-accepting chemotaxis protein"/>
    <property type="match status" value="1"/>
</dbReference>
<dbReference type="Pfam" id="PF00015">
    <property type="entry name" value="MCPsignal"/>
    <property type="match status" value="1"/>
</dbReference>
<organism evidence="9 10">
    <name type="scientific">Geomonas propionica</name>
    <dbReference type="NCBI Taxonomy" id="2798582"/>
    <lineage>
        <taxon>Bacteria</taxon>
        <taxon>Pseudomonadati</taxon>
        <taxon>Thermodesulfobacteriota</taxon>
        <taxon>Desulfuromonadia</taxon>
        <taxon>Geobacterales</taxon>
        <taxon>Geobacteraceae</taxon>
        <taxon>Geomonas</taxon>
    </lineage>
</organism>
<evidence type="ECO:0000313" key="10">
    <source>
        <dbReference type="Proteomes" id="UP000641025"/>
    </source>
</evidence>
<keyword evidence="5" id="KW-0472">Membrane</keyword>
<evidence type="ECO:0000256" key="1">
    <source>
        <dbReference type="ARBA" id="ARBA00023224"/>
    </source>
</evidence>
<keyword evidence="10" id="KW-1185">Reference proteome</keyword>
<dbReference type="SUPFAM" id="SSF58104">
    <property type="entry name" value="Methyl-accepting chemotaxis protein (MCP) signaling domain"/>
    <property type="match status" value="1"/>
</dbReference>
<reference evidence="9 10" key="1">
    <citation type="submission" date="2020-12" db="EMBL/GenBank/DDBJ databases">
        <title>Geomonas sp. Red259, isolated from paddy soil.</title>
        <authorList>
            <person name="Xu Z."/>
            <person name="Zhang Z."/>
            <person name="Masuda Y."/>
            <person name="Itoh H."/>
            <person name="Senoo K."/>
        </authorList>
    </citation>
    <scope>NUCLEOTIDE SEQUENCE [LARGE SCALE GENOMIC DNA]</scope>
    <source>
        <strain evidence="9 10">Red259</strain>
    </source>
</reference>
<dbReference type="InterPro" id="IPR013587">
    <property type="entry name" value="Nitrate/nitrite_sensing"/>
</dbReference>
<protein>
    <submittedName>
        <fullName evidence="9">Methyl-accepting chemotaxis protein</fullName>
    </submittedName>
</protein>
<evidence type="ECO:0000313" key="9">
    <source>
        <dbReference type="EMBL" id="MBJ6799459.1"/>
    </source>
</evidence>
<feature type="domain" description="HAMP" evidence="7">
    <location>
        <begin position="330"/>
        <end position="384"/>
    </location>
</feature>
<dbReference type="Pfam" id="PF08376">
    <property type="entry name" value="NIT"/>
    <property type="match status" value="1"/>
</dbReference>
<keyword evidence="5" id="KW-1133">Transmembrane helix</keyword>
<dbReference type="PANTHER" id="PTHR32089:SF112">
    <property type="entry name" value="LYSOZYME-LIKE PROTEIN-RELATED"/>
    <property type="match status" value="1"/>
</dbReference>
<evidence type="ECO:0000256" key="4">
    <source>
        <dbReference type="SAM" id="MobiDB-lite"/>
    </source>
</evidence>
<accession>A0ABS0YND0</accession>
<dbReference type="CDD" id="cd11386">
    <property type="entry name" value="MCP_signal"/>
    <property type="match status" value="1"/>
</dbReference>
<evidence type="ECO:0000256" key="5">
    <source>
        <dbReference type="SAM" id="Phobius"/>
    </source>
</evidence>
<feature type="domain" description="Methyl-accepting transducer" evidence="6">
    <location>
        <begin position="389"/>
        <end position="625"/>
    </location>
</feature>
<feature type="transmembrane region" description="Helical" evidence="5">
    <location>
        <begin position="12"/>
        <end position="30"/>
    </location>
</feature>
<dbReference type="RefSeq" id="WP_199393979.1">
    <property type="nucleotide sequence ID" value="NZ_JAEMHK010000003.1"/>
</dbReference>
<feature type="transmembrane region" description="Helical" evidence="5">
    <location>
        <begin position="307"/>
        <end position="332"/>
    </location>
</feature>